<evidence type="ECO:0000313" key="1">
    <source>
        <dbReference type="EMBL" id="TGY79164.1"/>
    </source>
</evidence>
<comment type="caution">
    <text evidence="1">The sequence shown here is derived from an EMBL/GenBank/DDBJ whole genome shotgun (WGS) entry which is preliminary data.</text>
</comment>
<accession>A0AC61RGZ5</accession>
<dbReference type="Proteomes" id="UP000306319">
    <property type="component" value="Unassembled WGS sequence"/>
</dbReference>
<dbReference type="EMBL" id="SRYB01000008">
    <property type="protein sequence ID" value="TGY79164.1"/>
    <property type="molecule type" value="Genomic_DNA"/>
</dbReference>
<proteinExistence type="predicted"/>
<organism evidence="1 2">
    <name type="scientific">Lepagella muris</name>
    <dbReference type="NCBI Taxonomy" id="3032870"/>
    <lineage>
        <taxon>Bacteria</taxon>
        <taxon>Pseudomonadati</taxon>
        <taxon>Bacteroidota</taxon>
        <taxon>Bacteroidia</taxon>
        <taxon>Bacteroidales</taxon>
        <taxon>Muribaculaceae</taxon>
        <taxon>Lepagella</taxon>
    </lineage>
</organism>
<keyword evidence="2" id="KW-1185">Reference proteome</keyword>
<protein>
    <submittedName>
        <fullName evidence="1">Uncharacterized protein</fullName>
    </submittedName>
</protein>
<gene>
    <name evidence="1" type="ORF">E5331_07230</name>
</gene>
<reference evidence="1" key="1">
    <citation type="submission" date="2019-04" db="EMBL/GenBank/DDBJ databases">
        <title>Microbes associate with the intestines of laboratory mice.</title>
        <authorList>
            <person name="Navarre W."/>
            <person name="Wong E."/>
            <person name="Huang K."/>
            <person name="Tropini C."/>
            <person name="Ng K."/>
            <person name="Yu B."/>
        </authorList>
    </citation>
    <scope>NUCLEOTIDE SEQUENCE</scope>
    <source>
        <strain evidence="1">NM04_E33</strain>
    </source>
</reference>
<sequence>MLRFNKIVMAIFAIPLLISLSLLSSLSAYPYTFSYRFNATPVSEALTKLIKEHPSAKITFIYNDLDDYTTSVNVDTDDVMEAVRGITGLNPISVTEKDGQIYIEVIHRGKYHYHGRIVNEFSEPVPYATVLLLSPKDSTVVTYGITKSNGKFLIPCDRKDVIAKISSIGYRKKYMKCGSQSLGDITLNTLAINLKNIDVNADDAHLYSDRTVYVPQQRHKNSSMSAIELLQRMGIPQLLFRSINAAPTTNSGQPIAFFIDYLPASDEELSGMNLQNVKRVEYLEFPADSRFGGKPFVVNFIMTRYEYGGYFKTYLNKNFILNTTQVNEYARFQYKRMTYDLTGLGFFSNAGHNGNQTTETFRLPQPDGTMKEFNRYSNTLSSKRKIRQYRASFKATYESDNITASSRVYGTIDNGPNSDMGGTVAYSPSDFPNSTYSMSRDSRSRFIQFNGNYYFKLSDKDMLIFSPKYSFSHTEDGSNYAEKGFSPKINFATDNTNQLYGKISWQRRLGKFGTITLYGNGEHDYYRTRYSGTSDAYDRTKNTRISTVADYEVSIGNLYGGASFGWSWDNIKMNEVKSKVSSPSMSLFLQYLVTRQHQVYGNFRYSTWSPNPSFMSENVIQSNHLMSYTGNPNLVPSKTYSVNINYSWIPSNRFSLSLFGSTWTVKDRYVYDYEASADGLLRTIKQPLGSYMIGNVGVSARASFFGRALQINGNISQHFAHNGAPYNYTRFPISFVLNVNYYLKDFYFNTYYSSRNHYSDGYMVGTWMEYKDNYQISAGWANAKWNLRVTASNFARWNWISHKAWFKSRYYDNSDVVSTGDYHARFTVSATFTFGYGKKVKADRESGGGDSATSGILKN</sequence>
<evidence type="ECO:0000313" key="2">
    <source>
        <dbReference type="Proteomes" id="UP000306319"/>
    </source>
</evidence>
<name>A0AC61RGZ5_9BACT</name>